<reference evidence="2 3" key="1">
    <citation type="submission" date="2018-11" db="EMBL/GenBank/DDBJ databases">
        <authorList>
            <consortium name="Pathogen Informatics"/>
        </authorList>
    </citation>
    <scope>NUCLEOTIDE SEQUENCE [LARGE SCALE GENOMIC DNA]</scope>
</reference>
<gene>
    <name evidence="2" type="ORF">CGOC_LOCUS4341</name>
</gene>
<protein>
    <submittedName>
        <fullName evidence="2">Uncharacterized protein</fullName>
    </submittedName>
</protein>
<dbReference type="OrthoDB" id="10576655at2759"/>
<feature type="compositionally biased region" description="Low complexity" evidence="1">
    <location>
        <begin position="1"/>
        <end position="11"/>
    </location>
</feature>
<dbReference type="AlphaFoldDB" id="A0A3P6RD98"/>
<sequence length="364" mass="40280">MTQSKSSISQQKKPEGVRTPKNQPTTAAKSYSSSNQHVVTKTIGQESQYTTQEATENSEEANPSVLLLRGKVHVGNLLDSSLNDGATKNTMVPTGRLIVNGLKRQAGSISPLSSPISDNVQPPPKRPVVIANATLSKDKVSPSSPASNLYMQPSAHSATSAHVKPAVPHSEGLYLICSNSDIIDDTSFTTTAESDVFATKTNLSLNVCALKNEGETLHKAWEEFLKLKEDVKQQQQEILNSIQKMGRYIETFKAWSMKSGIDVIQQEIQEENPEAQKGTPPTKQQLSSNKRRKIRRCEGETRSKAVVKKSEGRFQLFLHYHRREKKAKEVVQFVRGNTQKTKIPLAMKKEITSTEHNASSDEEN</sequence>
<dbReference type="Proteomes" id="UP000271889">
    <property type="component" value="Unassembled WGS sequence"/>
</dbReference>
<keyword evidence="3" id="KW-1185">Reference proteome</keyword>
<evidence type="ECO:0000313" key="3">
    <source>
        <dbReference type="Proteomes" id="UP000271889"/>
    </source>
</evidence>
<name>A0A3P6RD98_CYLGO</name>
<feature type="compositionally biased region" description="Polar residues" evidence="1">
    <location>
        <begin position="279"/>
        <end position="288"/>
    </location>
</feature>
<feature type="region of interest" description="Disordered" evidence="1">
    <location>
        <begin position="1"/>
        <end position="62"/>
    </location>
</feature>
<organism evidence="2 3">
    <name type="scientific">Cylicostephanus goldi</name>
    <name type="common">Nematode worm</name>
    <dbReference type="NCBI Taxonomy" id="71465"/>
    <lineage>
        <taxon>Eukaryota</taxon>
        <taxon>Metazoa</taxon>
        <taxon>Ecdysozoa</taxon>
        <taxon>Nematoda</taxon>
        <taxon>Chromadorea</taxon>
        <taxon>Rhabditida</taxon>
        <taxon>Rhabditina</taxon>
        <taxon>Rhabditomorpha</taxon>
        <taxon>Strongyloidea</taxon>
        <taxon>Strongylidae</taxon>
        <taxon>Cylicostephanus</taxon>
    </lineage>
</organism>
<dbReference type="EMBL" id="UYRV01011914">
    <property type="protein sequence ID" value="VDK58499.1"/>
    <property type="molecule type" value="Genomic_DNA"/>
</dbReference>
<feature type="region of interest" description="Disordered" evidence="1">
    <location>
        <begin position="271"/>
        <end position="302"/>
    </location>
</feature>
<proteinExistence type="predicted"/>
<accession>A0A3P6RD98</accession>
<evidence type="ECO:0000256" key="1">
    <source>
        <dbReference type="SAM" id="MobiDB-lite"/>
    </source>
</evidence>
<evidence type="ECO:0000313" key="2">
    <source>
        <dbReference type="EMBL" id="VDK58499.1"/>
    </source>
</evidence>
<feature type="compositionally biased region" description="Polar residues" evidence="1">
    <location>
        <begin position="20"/>
        <end position="55"/>
    </location>
</feature>